<name>A0ABW1C4A2_9ACTN</name>
<gene>
    <name evidence="4" type="ORF">ACFPUY_31620</name>
</gene>
<evidence type="ECO:0000313" key="5">
    <source>
        <dbReference type="Proteomes" id="UP001596096"/>
    </source>
</evidence>
<dbReference type="SMART" id="SM00316">
    <property type="entry name" value="S1"/>
    <property type="match status" value="2"/>
</dbReference>
<reference evidence="5" key="1">
    <citation type="journal article" date="2019" name="Int. J. Syst. Evol. Microbiol.">
        <title>The Global Catalogue of Microorganisms (GCM) 10K type strain sequencing project: providing services to taxonomists for standard genome sequencing and annotation.</title>
        <authorList>
            <consortium name="The Broad Institute Genomics Platform"/>
            <consortium name="The Broad Institute Genome Sequencing Center for Infectious Disease"/>
            <person name="Wu L."/>
            <person name="Ma J."/>
        </authorList>
    </citation>
    <scope>NUCLEOTIDE SEQUENCE [LARGE SCALE GENOMIC DNA]</scope>
    <source>
        <strain evidence="5">CGMCC 4.7106</strain>
    </source>
</reference>
<dbReference type="Proteomes" id="UP001596096">
    <property type="component" value="Unassembled WGS sequence"/>
</dbReference>
<dbReference type="InterPro" id="IPR003029">
    <property type="entry name" value="S1_domain"/>
</dbReference>
<evidence type="ECO:0000256" key="2">
    <source>
        <dbReference type="ARBA" id="ARBA00023274"/>
    </source>
</evidence>
<accession>A0ABW1C4A2</accession>
<evidence type="ECO:0000259" key="3">
    <source>
        <dbReference type="PROSITE" id="PS50126"/>
    </source>
</evidence>
<proteinExistence type="predicted"/>
<keyword evidence="5" id="KW-1185">Reference proteome</keyword>
<dbReference type="PROSITE" id="PS50126">
    <property type="entry name" value="S1"/>
    <property type="match status" value="2"/>
</dbReference>
<comment type="caution">
    <text evidence="4">The sequence shown here is derived from an EMBL/GenBank/DDBJ whole genome shotgun (WGS) entry which is preliminary data.</text>
</comment>
<dbReference type="InterPro" id="IPR050437">
    <property type="entry name" value="Ribos_protein_bS1-like"/>
</dbReference>
<keyword evidence="2" id="KW-0687">Ribonucleoprotein</keyword>
<keyword evidence="1" id="KW-0689">Ribosomal protein</keyword>
<organism evidence="4 5">
    <name type="scientific">Nonomuraea harbinensis</name>
    <dbReference type="NCBI Taxonomy" id="1286938"/>
    <lineage>
        <taxon>Bacteria</taxon>
        <taxon>Bacillati</taxon>
        <taxon>Actinomycetota</taxon>
        <taxon>Actinomycetes</taxon>
        <taxon>Streptosporangiales</taxon>
        <taxon>Streptosporangiaceae</taxon>
        <taxon>Nonomuraea</taxon>
    </lineage>
</organism>
<dbReference type="PANTHER" id="PTHR10724">
    <property type="entry name" value="30S RIBOSOMAL PROTEIN S1"/>
    <property type="match status" value="1"/>
</dbReference>
<dbReference type="RefSeq" id="WP_219546809.1">
    <property type="nucleotide sequence ID" value="NZ_JAHKRN010000028.1"/>
</dbReference>
<feature type="domain" description="S1 motif" evidence="3">
    <location>
        <begin position="20"/>
        <end position="88"/>
    </location>
</feature>
<evidence type="ECO:0000256" key="1">
    <source>
        <dbReference type="ARBA" id="ARBA00022980"/>
    </source>
</evidence>
<dbReference type="EMBL" id="JBHSNW010000020">
    <property type="protein sequence ID" value="MFC5819668.1"/>
    <property type="molecule type" value="Genomic_DNA"/>
</dbReference>
<feature type="domain" description="S1 motif" evidence="3">
    <location>
        <begin position="104"/>
        <end position="167"/>
    </location>
</feature>
<sequence>MGTEEKAETTETLFHAFEQGQVRRGLVRSIERFGVFVDLDGAEGFVNVAELSWRRFEDTGEIVRIGQEVVGMVLHVDLEREQVSLSLKALQDDPLVEIARTRLGEVITGPVTKVVPFGVFVKVVDGLEGLVHISEFSDGRVLTEGEELTVRLSDINLLHHRLRLTLA</sequence>
<evidence type="ECO:0000313" key="4">
    <source>
        <dbReference type="EMBL" id="MFC5819668.1"/>
    </source>
</evidence>
<protein>
    <submittedName>
        <fullName evidence="4">S1 RNA-binding domain-containing protein</fullName>
    </submittedName>
</protein>
<dbReference type="PANTHER" id="PTHR10724:SF7">
    <property type="entry name" value="SMALL RIBOSOMAL SUBUNIT PROTEIN BS1C"/>
    <property type="match status" value="1"/>
</dbReference>
<dbReference type="Pfam" id="PF00575">
    <property type="entry name" value="S1"/>
    <property type="match status" value="2"/>
</dbReference>